<comment type="similarity">
    <text evidence="2">Belongs to the diacylglycerol/lipid kinase family.</text>
</comment>
<evidence type="ECO:0000313" key="4">
    <source>
        <dbReference type="EMBL" id="MFD1522166.1"/>
    </source>
</evidence>
<keyword evidence="4" id="KW-0418">Kinase</keyword>
<gene>
    <name evidence="4" type="ORF">ACFSJD_32035</name>
</gene>
<dbReference type="Gene3D" id="2.60.200.40">
    <property type="match status" value="1"/>
</dbReference>
<comment type="cofactor">
    <cofactor evidence="1">
        <name>Mg(2+)</name>
        <dbReference type="ChEBI" id="CHEBI:18420"/>
    </cofactor>
</comment>
<comment type="caution">
    <text evidence="4">The sequence shown here is derived from an EMBL/GenBank/DDBJ whole genome shotgun (WGS) entry which is preliminary data.</text>
</comment>
<feature type="domain" description="DAGKc" evidence="3">
    <location>
        <begin position="13"/>
        <end position="144"/>
    </location>
</feature>
<proteinExistence type="inferred from homology"/>
<dbReference type="EMBL" id="JBHUCO010000044">
    <property type="protein sequence ID" value="MFD1522166.1"/>
    <property type="molecule type" value="Genomic_DNA"/>
</dbReference>
<keyword evidence="4" id="KW-0808">Transferase</keyword>
<dbReference type="InterPro" id="IPR001206">
    <property type="entry name" value="Diacylglycerol_kinase_cat_dom"/>
</dbReference>
<reference evidence="5" key="1">
    <citation type="journal article" date="2019" name="Int. J. Syst. Evol. Microbiol.">
        <title>The Global Catalogue of Microorganisms (GCM) 10K type strain sequencing project: providing services to taxonomists for standard genome sequencing and annotation.</title>
        <authorList>
            <consortium name="The Broad Institute Genomics Platform"/>
            <consortium name="The Broad Institute Genome Sequencing Center for Infectious Disease"/>
            <person name="Wu L."/>
            <person name="Ma J."/>
        </authorList>
    </citation>
    <scope>NUCLEOTIDE SEQUENCE [LARGE SCALE GENOMIC DNA]</scope>
    <source>
        <strain evidence="5">CCM 7043</strain>
    </source>
</reference>
<sequence length="305" mass="32422">MNRFGPARRSLLPAFDRVVVIFNPNSTGKAPELADELRACLAERLPGLPVTMSPTQRAGHGRDLAREAAAGGGRPLIVSVSGDGGYNEVVDGVMQAGNDDAVCAVMAAGNANDHRRTTRERPLVEAVVAGDVRRIDLLRLTVGTGADARVHHAHSYIGVGLTPVVAVDLEKGGKGSFREIVSVVRTFARFRPFSIELEDGSRHRIDSLVFANISQMAKYAVLSESGRPDDGRFEVITLPHTAKWRILGVAIRAATTGLGPQPSATHYGFTTLKPTPLQLDGEVLAVEAGTAVRVEVAPRALATIS</sequence>
<evidence type="ECO:0000259" key="3">
    <source>
        <dbReference type="PROSITE" id="PS50146"/>
    </source>
</evidence>
<organism evidence="4 5">
    <name type="scientific">Pseudonocardia yunnanensis</name>
    <dbReference type="NCBI Taxonomy" id="58107"/>
    <lineage>
        <taxon>Bacteria</taxon>
        <taxon>Bacillati</taxon>
        <taxon>Actinomycetota</taxon>
        <taxon>Actinomycetes</taxon>
        <taxon>Pseudonocardiales</taxon>
        <taxon>Pseudonocardiaceae</taxon>
        <taxon>Pseudonocardia</taxon>
    </lineage>
</organism>
<dbReference type="InterPro" id="IPR017438">
    <property type="entry name" value="ATP-NAD_kinase_N"/>
</dbReference>
<dbReference type="EC" id="2.7.1.-" evidence="4"/>
<protein>
    <submittedName>
        <fullName evidence="4">Diacylglycerol/lipid kinase family protein</fullName>
        <ecNumber evidence="4">2.7.1.-</ecNumber>
    </submittedName>
</protein>
<dbReference type="Pfam" id="PF00781">
    <property type="entry name" value="DAGK_cat"/>
    <property type="match status" value="1"/>
</dbReference>
<dbReference type="Gene3D" id="3.40.50.10330">
    <property type="entry name" value="Probable inorganic polyphosphate/atp-NAD kinase, domain 1"/>
    <property type="match status" value="1"/>
</dbReference>
<evidence type="ECO:0000313" key="5">
    <source>
        <dbReference type="Proteomes" id="UP001597114"/>
    </source>
</evidence>
<dbReference type="PANTHER" id="PTHR12358:SF54">
    <property type="entry name" value="SPHINGOSINE KINASE RELATED PROTEIN"/>
    <property type="match status" value="1"/>
</dbReference>
<evidence type="ECO:0000256" key="1">
    <source>
        <dbReference type="ARBA" id="ARBA00001946"/>
    </source>
</evidence>
<dbReference type="InterPro" id="IPR050187">
    <property type="entry name" value="Lipid_Phosphate_FormReg"/>
</dbReference>
<name>A0ABW4F3B4_9PSEU</name>
<dbReference type="PANTHER" id="PTHR12358">
    <property type="entry name" value="SPHINGOSINE KINASE"/>
    <property type="match status" value="1"/>
</dbReference>
<evidence type="ECO:0000256" key="2">
    <source>
        <dbReference type="ARBA" id="ARBA00005983"/>
    </source>
</evidence>
<keyword evidence="5" id="KW-1185">Reference proteome</keyword>
<dbReference type="RefSeq" id="WP_344730085.1">
    <property type="nucleotide sequence ID" value="NZ_BAAAUS010000064.1"/>
</dbReference>
<dbReference type="GO" id="GO:0016301">
    <property type="term" value="F:kinase activity"/>
    <property type="evidence" value="ECO:0007669"/>
    <property type="project" value="UniProtKB-KW"/>
</dbReference>
<dbReference type="SUPFAM" id="SSF111331">
    <property type="entry name" value="NAD kinase/diacylglycerol kinase-like"/>
    <property type="match status" value="1"/>
</dbReference>
<dbReference type="PROSITE" id="PS50146">
    <property type="entry name" value="DAGK"/>
    <property type="match status" value="1"/>
</dbReference>
<dbReference type="Proteomes" id="UP001597114">
    <property type="component" value="Unassembled WGS sequence"/>
</dbReference>
<accession>A0ABW4F3B4</accession>
<dbReference type="InterPro" id="IPR016064">
    <property type="entry name" value="NAD/diacylglycerol_kinase_sf"/>
</dbReference>